<feature type="binding site" evidence="11">
    <location>
        <position position="154"/>
    </location>
    <ligand>
        <name>ATP</name>
        <dbReference type="ChEBI" id="CHEBI:30616"/>
    </ligand>
</feature>
<accession>A0ABP3GKK2</accession>
<keyword evidence="2 11" id="KW-0808">Transferase</keyword>
<evidence type="ECO:0000256" key="1">
    <source>
        <dbReference type="ARBA" id="ARBA00001946"/>
    </source>
</evidence>
<feature type="binding site" evidence="11">
    <location>
        <position position="27"/>
    </location>
    <ligand>
        <name>ATP</name>
        <dbReference type="ChEBI" id="CHEBI:30616"/>
    </ligand>
</feature>
<keyword evidence="16" id="KW-1185">Reference proteome</keyword>
<feature type="binding site" evidence="11">
    <location>
        <position position="163"/>
    </location>
    <ligand>
        <name>ATP</name>
        <dbReference type="ChEBI" id="CHEBI:30616"/>
    </ligand>
</feature>
<feature type="binding site" evidence="11">
    <location>
        <position position="30"/>
    </location>
    <ligand>
        <name>CTP</name>
        <dbReference type="ChEBI" id="CHEBI:37563"/>
    </ligand>
</feature>
<comment type="catalytic activity">
    <reaction evidence="11">
        <text>a tRNA with a 3' CCA end + 2 CTP + ATP = a tRNA with a 3' CCACCA end + 3 diphosphate</text>
        <dbReference type="Rhea" id="RHEA:76235"/>
        <dbReference type="Rhea" id="RHEA-COMP:10468"/>
        <dbReference type="Rhea" id="RHEA-COMP:18655"/>
        <dbReference type="ChEBI" id="CHEBI:30616"/>
        <dbReference type="ChEBI" id="CHEBI:33019"/>
        <dbReference type="ChEBI" id="CHEBI:37563"/>
        <dbReference type="ChEBI" id="CHEBI:83071"/>
        <dbReference type="ChEBI" id="CHEBI:195187"/>
    </reaction>
</comment>
<keyword evidence="7 11" id="KW-0692">RNA repair</keyword>
<comment type="caution">
    <text evidence="15">The sequence shown here is derived from an EMBL/GenBank/DDBJ whole genome shotgun (WGS) entry which is preliminary data.</text>
</comment>
<feature type="binding site" evidence="11">
    <location>
        <position position="111"/>
    </location>
    <ligand>
        <name>ATP</name>
        <dbReference type="ChEBI" id="CHEBI:30616"/>
    </ligand>
</feature>
<evidence type="ECO:0000313" key="16">
    <source>
        <dbReference type="Proteomes" id="UP001500782"/>
    </source>
</evidence>
<feature type="binding site" evidence="11">
    <location>
        <position position="154"/>
    </location>
    <ligand>
        <name>CTP</name>
        <dbReference type="ChEBI" id="CHEBI:37563"/>
    </ligand>
</feature>
<feature type="binding site" evidence="11">
    <location>
        <position position="160"/>
    </location>
    <ligand>
        <name>ATP</name>
        <dbReference type="ChEBI" id="CHEBI:30616"/>
    </ligand>
</feature>
<reference evidence="16" key="1">
    <citation type="journal article" date="2019" name="Int. J. Syst. Evol. Microbiol.">
        <title>The Global Catalogue of Microorganisms (GCM) 10K type strain sequencing project: providing services to taxonomists for standard genome sequencing and annotation.</title>
        <authorList>
            <consortium name="The Broad Institute Genomics Platform"/>
            <consortium name="The Broad Institute Genome Sequencing Center for Infectious Disease"/>
            <person name="Wu L."/>
            <person name="Ma J."/>
        </authorList>
    </citation>
    <scope>NUCLEOTIDE SEQUENCE [LARGE SCALE GENOMIC DNA]</scope>
    <source>
        <strain evidence="16">JCM 9731</strain>
    </source>
</reference>
<dbReference type="InterPro" id="IPR043519">
    <property type="entry name" value="NT_sf"/>
</dbReference>
<evidence type="ECO:0000256" key="10">
    <source>
        <dbReference type="ARBA" id="ARBA00022884"/>
    </source>
</evidence>
<evidence type="ECO:0000256" key="11">
    <source>
        <dbReference type="HAMAP-Rule" id="MF_01263"/>
    </source>
</evidence>
<gene>
    <name evidence="11" type="primary">cca</name>
    <name evidence="15" type="ORF">GCM10008967_42680</name>
</gene>
<evidence type="ECO:0000259" key="14">
    <source>
        <dbReference type="Pfam" id="PF13735"/>
    </source>
</evidence>
<feature type="binding site" evidence="11">
    <location>
        <position position="27"/>
    </location>
    <ligand>
        <name>CTP</name>
        <dbReference type="ChEBI" id="CHEBI:37563"/>
    </ligand>
</feature>
<feature type="binding site" evidence="11">
    <location>
        <position position="40"/>
    </location>
    <ligand>
        <name>Mg(2+)</name>
        <dbReference type="ChEBI" id="CHEBI:18420"/>
    </ligand>
</feature>
<dbReference type="Gene3D" id="1.10.246.80">
    <property type="match status" value="1"/>
</dbReference>
<evidence type="ECO:0000256" key="7">
    <source>
        <dbReference type="ARBA" id="ARBA00022800"/>
    </source>
</evidence>
<dbReference type="InterPro" id="IPR032810">
    <property type="entry name" value="CCA-adding_enz_C"/>
</dbReference>
<comment type="catalytic activity">
    <reaction evidence="11">
        <text>a tRNA precursor + 2 CTP + ATP = a tRNA with a 3' CCA end + 3 diphosphate</text>
        <dbReference type="Rhea" id="RHEA:14433"/>
        <dbReference type="Rhea" id="RHEA-COMP:10465"/>
        <dbReference type="Rhea" id="RHEA-COMP:10468"/>
        <dbReference type="ChEBI" id="CHEBI:30616"/>
        <dbReference type="ChEBI" id="CHEBI:33019"/>
        <dbReference type="ChEBI" id="CHEBI:37563"/>
        <dbReference type="ChEBI" id="CHEBI:74896"/>
        <dbReference type="ChEBI" id="CHEBI:83071"/>
        <dbReference type="EC" id="2.7.7.72"/>
    </reaction>
</comment>
<comment type="similarity">
    <text evidence="11">Belongs to the tRNA nucleotidyltransferase/poly(A) polymerase family. Bacterial CCA-adding enzyme type 3 subfamily.</text>
</comment>
<keyword evidence="9 11" id="KW-0460">Magnesium</keyword>
<dbReference type="EMBL" id="BAAADJ010000064">
    <property type="protein sequence ID" value="GAA0347810.1"/>
    <property type="molecule type" value="Genomic_DNA"/>
</dbReference>
<comment type="miscellaneous">
    <text evidence="11">A single active site specifically recognizes both ATP and CTP and is responsible for their addition.</text>
</comment>
<feature type="binding site" evidence="11">
    <location>
        <position position="30"/>
    </location>
    <ligand>
        <name>ATP</name>
        <dbReference type="ChEBI" id="CHEBI:30616"/>
    </ligand>
</feature>
<protein>
    <recommendedName>
        <fullName evidence="11">CCA-adding enzyme</fullName>
        <ecNumber evidence="11">2.7.7.72</ecNumber>
    </recommendedName>
    <alternativeName>
        <fullName evidence="11">CCA tRNA nucleotidyltransferase</fullName>
    </alternativeName>
    <alternativeName>
        <fullName evidence="11">tRNA CCA-pyrophosphorylase</fullName>
    </alternativeName>
    <alternativeName>
        <fullName evidence="11">tRNA adenylyl-/cytidylyl- transferase</fullName>
    </alternativeName>
    <alternativeName>
        <fullName evidence="11">tRNA nucleotidyltransferase</fullName>
    </alternativeName>
    <alternativeName>
        <fullName evidence="11">tRNA-NT</fullName>
    </alternativeName>
</protein>
<dbReference type="HAMAP" id="MF_01263">
    <property type="entry name" value="CCA_bact_type3"/>
    <property type="match status" value="1"/>
</dbReference>
<keyword evidence="6 11" id="KW-0547">Nucleotide-binding</keyword>
<dbReference type="Proteomes" id="UP001500782">
    <property type="component" value="Unassembled WGS sequence"/>
</dbReference>
<feature type="binding site" evidence="11">
    <location>
        <position position="163"/>
    </location>
    <ligand>
        <name>CTP</name>
        <dbReference type="ChEBI" id="CHEBI:37563"/>
    </ligand>
</feature>
<dbReference type="SUPFAM" id="SSF81891">
    <property type="entry name" value="Poly A polymerase C-terminal region-like"/>
    <property type="match status" value="1"/>
</dbReference>
<organism evidence="15 16">
    <name type="scientific">Bacillus carboniphilus</name>
    <dbReference type="NCBI Taxonomy" id="86663"/>
    <lineage>
        <taxon>Bacteria</taxon>
        <taxon>Bacillati</taxon>
        <taxon>Bacillota</taxon>
        <taxon>Bacilli</taxon>
        <taxon>Bacillales</taxon>
        <taxon>Bacillaceae</taxon>
        <taxon>Bacillus</taxon>
    </lineage>
</organism>
<comment type="subunit">
    <text evidence="11">Homodimer.</text>
</comment>
<feature type="domain" description="CCA-adding enzyme C-terminal" evidence="14">
    <location>
        <begin position="247"/>
        <end position="391"/>
    </location>
</feature>
<dbReference type="PANTHER" id="PTHR46173:SF1">
    <property type="entry name" value="CCA TRNA NUCLEOTIDYLTRANSFERASE 1, MITOCHONDRIAL"/>
    <property type="match status" value="1"/>
</dbReference>
<dbReference type="CDD" id="cd05398">
    <property type="entry name" value="NT_ClassII-CCAase"/>
    <property type="match status" value="1"/>
</dbReference>
<keyword evidence="3 11" id="KW-0819">tRNA processing</keyword>
<evidence type="ECO:0000313" key="15">
    <source>
        <dbReference type="EMBL" id="GAA0347810.1"/>
    </source>
</evidence>
<feature type="binding site" evidence="11">
    <location>
        <position position="42"/>
    </location>
    <ligand>
        <name>Mg(2+)</name>
        <dbReference type="ChEBI" id="CHEBI:18420"/>
    </ligand>
</feature>
<feature type="binding site" evidence="11">
    <location>
        <position position="157"/>
    </location>
    <ligand>
        <name>CTP</name>
        <dbReference type="ChEBI" id="CHEBI:37563"/>
    </ligand>
</feature>
<dbReference type="Pfam" id="PF12627">
    <property type="entry name" value="PolyA_pol_RNAbd"/>
    <property type="match status" value="1"/>
</dbReference>
<evidence type="ECO:0000259" key="13">
    <source>
        <dbReference type="Pfam" id="PF12627"/>
    </source>
</evidence>
<keyword evidence="5 11" id="KW-0479">Metal-binding</keyword>
<dbReference type="InterPro" id="IPR002646">
    <property type="entry name" value="PolA_pol_head_dom"/>
</dbReference>
<dbReference type="Gene3D" id="1.20.58.560">
    <property type="match status" value="1"/>
</dbReference>
<proteinExistence type="inferred from homology"/>
<feature type="binding site" evidence="11">
    <location>
        <position position="157"/>
    </location>
    <ligand>
        <name>ATP</name>
        <dbReference type="ChEBI" id="CHEBI:30616"/>
    </ligand>
</feature>
<evidence type="ECO:0000256" key="8">
    <source>
        <dbReference type="ARBA" id="ARBA00022840"/>
    </source>
</evidence>
<feature type="binding site" evidence="11">
    <location>
        <position position="111"/>
    </location>
    <ligand>
        <name>CTP</name>
        <dbReference type="ChEBI" id="CHEBI:37563"/>
    </ligand>
</feature>
<evidence type="ECO:0000256" key="3">
    <source>
        <dbReference type="ARBA" id="ARBA00022694"/>
    </source>
</evidence>
<keyword evidence="8 11" id="KW-0067">ATP-binding</keyword>
<comment type="function">
    <text evidence="11">Catalyzes the addition and repair of the essential 3'-terminal CCA sequence in tRNAs without using a nucleic acid template. Adds these three nucleotides in the order of C, C, and A to the tRNA nucleotide-73, using CTP and ATP as substrates and producing inorganic pyrophosphate. tRNA 3'-terminal CCA addition is required both for tRNA processing and repair. Also involved in tRNA surveillance by mediating tandem CCA addition to generate a CCACCA at the 3' terminus of unstable tRNAs. While stable tRNAs receive only 3'-terminal CCA, unstable tRNAs are marked with CCACCA and rapidly degraded.</text>
</comment>
<dbReference type="RefSeq" id="WP_343803996.1">
    <property type="nucleotide sequence ID" value="NZ_BAAADJ010000064.1"/>
</dbReference>
<dbReference type="SUPFAM" id="SSF81301">
    <property type="entry name" value="Nucleotidyltransferase"/>
    <property type="match status" value="1"/>
</dbReference>
<feature type="domain" description="Poly A polymerase head" evidence="12">
    <location>
        <begin position="22"/>
        <end position="142"/>
    </location>
</feature>
<dbReference type="NCBIfam" id="NF009814">
    <property type="entry name" value="PRK13299.1"/>
    <property type="match status" value="1"/>
</dbReference>
<evidence type="ECO:0000256" key="4">
    <source>
        <dbReference type="ARBA" id="ARBA00022695"/>
    </source>
</evidence>
<dbReference type="Pfam" id="PF01743">
    <property type="entry name" value="PolyA_pol"/>
    <property type="match status" value="1"/>
</dbReference>
<evidence type="ECO:0000256" key="2">
    <source>
        <dbReference type="ARBA" id="ARBA00022679"/>
    </source>
</evidence>
<dbReference type="PANTHER" id="PTHR46173">
    <property type="entry name" value="CCA TRNA NUCLEOTIDYLTRANSFERASE 1, MITOCHONDRIAL"/>
    <property type="match status" value="1"/>
</dbReference>
<dbReference type="InterPro" id="IPR050264">
    <property type="entry name" value="Bact_CCA-adding_enz_type3_sf"/>
</dbReference>
<dbReference type="InterPro" id="IPR032828">
    <property type="entry name" value="PolyA_RNA-bd"/>
</dbReference>
<evidence type="ECO:0000259" key="12">
    <source>
        <dbReference type="Pfam" id="PF01743"/>
    </source>
</evidence>
<keyword evidence="10 11" id="KW-0694">RNA-binding</keyword>
<evidence type="ECO:0000256" key="6">
    <source>
        <dbReference type="ARBA" id="ARBA00022741"/>
    </source>
</evidence>
<dbReference type="InterPro" id="IPR023068">
    <property type="entry name" value="CCA-adding_enz_firmicutes"/>
</dbReference>
<feature type="domain" description="tRNA nucleotidyltransferase/poly(A) polymerase RNA and SrmB- binding" evidence="13">
    <location>
        <begin position="169"/>
        <end position="224"/>
    </location>
</feature>
<name>A0ABP3GKK2_9BACI</name>
<evidence type="ECO:0000256" key="9">
    <source>
        <dbReference type="ARBA" id="ARBA00022842"/>
    </source>
</evidence>
<sequence length="396" mass="45926">MLPPFKAGLPILEKLNSAGYKAFFVGGAVRDYLLKRSIGDIDIATSAKPEQVKSLFPKTVDIGIEHGTVLVLLGDEGYEVTTFRKESEYKDFRRPEEVEFIHSLDEDLKRRDFTINAIAMDKTGSIYDPFDGQKDLARKVIRCVGNPSERFKEDALRMMRAIRFQSQLGFEIEKKTLDSLRVSGPLLKNIAVERVLIEWTKLLNGSFVKIGIDTLLHTEMHHYIPANHDITNGLQVVQELNINPLDDSEIWAILLYYSSLNAPNSCLKRWKMSNHKQKEILTLWSWLRIRKTKEWTLQSLYQAGLNNALKVEKIFNCLEGNELDTSHDYIKEQYTRLPIKRREELCVNGHDIMNWTELPGSPKIRELLEKIEMMVVEEKLKNEKQKIKEWLEHVLQ</sequence>
<feature type="binding site" evidence="11">
    <location>
        <position position="160"/>
    </location>
    <ligand>
        <name>CTP</name>
        <dbReference type="ChEBI" id="CHEBI:37563"/>
    </ligand>
</feature>
<evidence type="ECO:0000256" key="5">
    <source>
        <dbReference type="ARBA" id="ARBA00022723"/>
    </source>
</evidence>
<dbReference type="Gene3D" id="3.30.460.10">
    <property type="entry name" value="Beta Polymerase, domain 2"/>
    <property type="match status" value="1"/>
</dbReference>
<dbReference type="Gene3D" id="1.10.110.30">
    <property type="match status" value="1"/>
</dbReference>
<dbReference type="EC" id="2.7.7.72" evidence="11"/>
<keyword evidence="4 11" id="KW-0548">Nucleotidyltransferase</keyword>
<dbReference type="Pfam" id="PF13735">
    <property type="entry name" value="tRNA_NucTran2_2"/>
    <property type="match status" value="1"/>
</dbReference>
<comment type="cofactor">
    <cofactor evidence="1 11">
        <name>Mg(2+)</name>
        <dbReference type="ChEBI" id="CHEBI:18420"/>
    </cofactor>
</comment>